<dbReference type="RefSeq" id="WP_054892065.1">
    <property type="nucleotide sequence ID" value="NZ_CP011789.1"/>
</dbReference>
<dbReference type="InterPro" id="IPR000835">
    <property type="entry name" value="HTH_MarR-typ"/>
</dbReference>
<evidence type="ECO:0000313" key="3">
    <source>
        <dbReference type="Proteomes" id="UP000251617"/>
    </source>
</evidence>
<proteinExistence type="predicted"/>
<evidence type="ECO:0000259" key="1">
    <source>
        <dbReference type="PROSITE" id="PS50995"/>
    </source>
</evidence>
<dbReference type="GO" id="GO:0006950">
    <property type="term" value="P:response to stress"/>
    <property type="evidence" value="ECO:0007669"/>
    <property type="project" value="TreeGrafter"/>
</dbReference>
<dbReference type="EMBL" id="CP030750">
    <property type="protein sequence ID" value="AXA25574.1"/>
    <property type="molecule type" value="Genomic_DNA"/>
</dbReference>
<accession>A0AAD0L876</accession>
<name>A0AAD0L876_PSEPU</name>
<evidence type="ECO:0000313" key="2">
    <source>
        <dbReference type="EMBL" id="AXA25574.1"/>
    </source>
</evidence>
<reference evidence="2 3" key="1">
    <citation type="submission" date="2018-06" db="EMBL/GenBank/DDBJ databases">
        <title>The genome of Pseudomonas putida NX-1, a lignin degrader.</title>
        <authorList>
            <person name="Xu Z."/>
        </authorList>
    </citation>
    <scope>NUCLEOTIDE SEQUENCE [LARGE SCALE GENOMIC DNA]</scope>
    <source>
        <strain evidence="2 3">NX-1</strain>
    </source>
</reference>
<dbReference type="SUPFAM" id="SSF46785">
    <property type="entry name" value="Winged helix' DNA-binding domain"/>
    <property type="match status" value="1"/>
</dbReference>
<organism evidence="2 3">
    <name type="scientific">Pseudomonas putida</name>
    <name type="common">Arthrobacter siderocapsulatus</name>
    <dbReference type="NCBI Taxonomy" id="303"/>
    <lineage>
        <taxon>Bacteria</taxon>
        <taxon>Pseudomonadati</taxon>
        <taxon>Pseudomonadota</taxon>
        <taxon>Gammaproteobacteria</taxon>
        <taxon>Pseudomonadales</taxon>
        <taxon>Pseudomonadaceae</taxon>
        <taxon>Pseudomonas</taxon>
    </lineage>
</organism>
<dbReference type="PANTHER" id="PTHR33164:SF105">
    <property type="entry name" value="TRANSCRIPTIONAL REPRESSOR PROTEIN-RELATED"/>
    <property type="match status" value="1"/>
</dbReference>
<dbReference type="AlphaFoldDB" id="A0AAD0L876"/>
<dbReference type="Pfam" id="PF12802">
    <property type="entry name" value="MarR_2"/>
    <property type="match status" value="1"/>
</dbReference>
<dbReference type="InterPro" id="IPR036390">
    <property type="entry name" value="WH_DNA-bd_sf"/>
</dbReference>
<dbReference type="SMART" id="SM00347">
    <property type="entry name" value="HTH_MARR"/>
    <property type="match status" value="1"/>
</dbReference>
<feature type="domain" description="HTH marR-type" evidence="1">
    <location>
        <begin position="8"/>
        <end position="139"/>
    </location>
</feature>
<gene>
    <name evidence="2" type="ORF">C1S65_16150</name>
</gene>
<dbReference type="InterPro" id="IPR036388">
    <property type="entry name" value="WH-like_DNA-bd_sf"/>
</dbReference>
<sequence>MNTSIKPSGCTNLKLRQLTRMVTRHYDQHLAAIGLKNTQYALLSHVLRLGPLRPGELAKAMQMEPSTLTRNMQPLVAQGWLTISAGGDARSRAVQITEAGIEKREEGSQAWQAAQDSLQDALGLERISALHVLMDACMTTLNDPEAEAADSL</sequence>
<dbReference type="Proteomes" id="UP000251617">
    <property type="component" value="Chromosome"/>
</dbReference>
<dbReference type="GO" id="GO:0003700">
    <property type="term" value="F:DNA-binding transcription factor activity"/>
    <property type="evidence" value="ECO:0007669"/>
    <property type="project" value="InterPro"/>
</dbReference>
<dbReference type="Gene3D" id="1.10.10.10">
    <property type="entry name" value="Winged helix-like DNA-binding domain superfamily/Winged helix DNA-binding domain"/>
    <property type="match status" value="1"/>
</dbReference>
<protein>
    <submittedName>
        <fullName evidence="2">MarR family transcriptional regulator</fullName>
    </submittedName>
</protein>
<dbReference type="PANTHER" id="PTHR33164">
    <property type="entry name" value="TRANSCRIPTIONAL REGULATOR, MARR FAMILY"/>
    <property type="match status" value="1"/>
</dbReference>
<dbReference type="InterPro" id="IPR039422">
    <property type="entry name" value="MarR/SlyA-like"/>
</dbReference>
<dbReference type="PROSITE" id="PS50995">
    <property type="entry name" value="HTH_MARR_2"/>
    <property type="match status" value="1"/>
</dbReference>